<dbReference type="Gene3D" id="3.90.470.20">
    <property type="entry name" value="4'-phosphopantetheinyl transferase domain"/>
    <property type="match status" value="1"/>
</dbReference>
<dbReference type="AlphaFoldDB" id="A0A5E4SR95"/>
<dbReference type="GO" id="GO:0008897">
    <property type="term" value="F:holo-[acyl-carrier-protein] synthase activity"/>
    <property type="evidence" value="ECO:0007669"/>
    <property type="project" value="InterPro"/>
</dbReference>
<dbReference type="EMBL" id="CABPRU010000002">
    <property type="protein sequence ID" value="VVD77641.1"/>
    <property type="molecule type" value="Genomic_DNA"/>
</dbReference>
<name>A0A5E4SR95_9BURK</name>
<dbReference type="RefSeq" id="WP_150611678.1">
    <property type="nucleotide sequence ID" value="NZ_CABPRU010000002.1"/>
</dbReference>
<dbReference type="SUPFAM" id="SSF56214">
    <property type="entry name" value="4'-phosphopantetheinyl transferase"/>
    <property type="match status" value="2"/>
</dbReference>
<dbReference type="InterPro" id="IPR037143">
    <property type="entry name" value="4-PPantetheinyl_Trfase_dom_sf"/>
</dbReference>
<dbReference type="OrthoDB" id="9808281at2"/>
<evidence type="ECO:0000313" key="1">
    <source>
        <dbReference type="EMBL" id="VVD77641.1"/>
    </source>
</evidence>
<proteinExistence type="predicted"/>
<dbReference type="GO" id="GO:0000287">
    <property type="term" value="F:magnesium ion binding"/>
    <property type="evidence" value="ECO:0007669"/>
    <property type="project" value="InterPro"/>
</dbReference>
<gene>
    <name evidence="1" type="ORF">PTE31013_00932</name>
</gene>
<sequence>MTNDKTDAPAGMGLALYGASRDVLARFKGWDAHLSPDERRRADAFSRSSDREDYVAAHILARVAAARVTCGTHGPGPAARTYVLVQRCERCGGAHGRPRLPAHPGLHVSLSRTRGAVAAACAIAPVGIDVEHWDEAWLADADLPGVNERERIRLNAFAGVAYTHHAPSPRALAWLRLWTRKESLIKVGDATLDAMTAIDLSALPMSEAPLRTWQRRVAHGGWAMTDWLDAALRITGTVSSLGNVSVERVDA</sequence>
<evidence type="ECO:0000313" key="2">
    <source>
        <dbReference type="Proteomes" id="UP000334380"/>
    </source>
</evidence>
<reference evidence="1 2" key="1">
    <citation type="submission" date="2019-08" db="EMBL/GenBank/DDBJ databases">
        <authorList>
            <person name="Peeters C."/>
        </authorList>
    </citation>
    <scope>NUCLEOTIDE SEQUENCE [LARGE SCALE GENOMIC DNA]</scope>
    <source>
        <strain evidence="1 2">LMG 31013</strain>
    </source>
</reference>
<keyword evidence="1" id="KW-0808">Transferase</keyword>
<organism evidence="1 2">
    <name type="scientific">Pandoraea terrigena</name>
    <dbReference type="NCBI Taxonomy" id="2508292"/>
    <lineage>
        <taxon>Bacteria</taxon>
        <taxon>Pseudomonadati</taxon>
        <taxon>Pseudomonadota</taxon>
        <taxon>Betaproteobacteria</taxon>
        <taxon>Burkholderiales</taxon>
        <taxon>Burkholderiaceae</taxon>
        <taxon>Pandoraea</taxon>
    </lineage>
</organism>
<keyword evidence="2" id="KW-1185">Reference proteome</keyword>
<dbReference type="Proteomes" id="UP000334380">
    <property type="component" value="Unassembled WGS sequence"/>
</dbReference>
<protein>
    <submittedName>
        <fullName evidence="1">Phosphopantetheinyl transferase</fullName>
    </submittedName>
</protein>
<accession>A0A5E4SR95</accession>